<dbReference type="EMBL" id="PRFC01001107">
    <property type="protein sequence ID" value="PWU82864.1"/>
    <property type="molecule type" value="Genomic_DNA"/>
</dbReference>
<name>A0A2V2UFZ0_TRYCR</name>
<proteinExistence type="predicted"/>
<dbReference type="VEuPathDB" id="TriTrypDB:C3747_1107g2"/>
<comment type="caution">
    <text evidence="1">The sequence shown here is derived from an EMBL/GenBank/DDBJ whole genome shotgun (WGS) entry which is preliminary data.</text>
</comment>
<evidence type="ECO:0000313" key="2">
    <source>
        <dbReference type="Proteomes" id="UP000246078"/>
    </source>
</evidence>
<dbReference type="VEuPathDB" id="TriTrypDB:C4B63_309g7"/>
<protein>
    <submittedName>
        <fullName evidence="1">Putative retrotransposon hot spot protein (RHS)</fullName>
    </submittedName>
</protein>
<reference evidence="1 2" key="1">
    <citation type="journal article" date="2018" name="Microb. Genom.">
        <title>Expanding an expanded genome: long-read sequencing of Trypanosoma cruzi.</title>
        <authorList>
            <person name="Berna L."/>
            <person name="Rodriguez M."/>
            <person name="Chiribao M.L."/>
            <person name="Parodi-Talice A."/>
            <person name="Pita S."/>
            <person name="Rijo G."/>
            <person name="Alvarez-Valin F."/>
            <person name="Robello C."/>
        </authorList>
    </citation>
    <scope>NUCLEOTIDE SEQUENCE [LARGE SCALE GENOMIC DNA]</scope>
    <source>
        <strain evidence="1 2">TCC</strain>
    </source>
</reference>
<dbReference type="VEuPathDB" id="TriTrypDB:TcCL_ESM10647"/>
<sequence>MKGSVTALFCDTQLFSIKHANCTFSVVCGTYHDASLLWSVDLGFLHVAVAAPNSLPTCFCVCLLRTICTRASILVECVRCRRCHRGAELYRAGCVGEPSVRTTFCYLLLSPTLCWVDGTHSPSLWWSSCIWCASHTVWISLAEAVSHACDLCLLLLIPFFD</sequence>
<accession>A0A2V2UFZ0</accession>
<dbReference type="Proteomes" id="UP000246078">
    <property type="component" value="Unassembled WGS sequence"/>
</dbReference>
<evidence type="ECO:0000313" key="1">
    <source>
        <dbReference type="EMBL" id="PWU82864.1"/>
    </source>
</evidence>
<gene>
    <name evidence="1" type="ORF">C3747_1107g2</name>
</gene>
<dbReference type="AlphaFoldDB" id="A0A2V2UFZ0"/>
<organism evidence="1 2">
    <name type="scientific">Trypanosoma cruzi</name>
    <dbReference type="NCBI Taxonomy" id="5693"/>
    <lineage>
        <taxon>Eukaryota</taxon>
        <taxon>Discoba</taxon>
        <taxon>Euglenozoa</taxon>
        <taxon>Kinetoplastea</taxon>
        <taxon>Metakinetoplastina</taxon>
        <taxon>Trypanosomatida</taxon>
        <taxon>Trypanosomatidae</taxon>
        <taxon>Trypanosoma</taxon>
        <taxon>Schizotrypanum</taxon>
    </lineage>
</organism>